<dbReference type="Gene3D" id="2.60.40.10">
    <property type="entry name" value="Immunoglobulins"/>
    <property type="match status" value="18"/>
</dbReference>
<proteinExistence type="predicted"/>
<dbReference type="SMART" id="SM00060">
    <property type="entry name" value="FN3"/>
    <property type="match status" value="20"/>
</dbReference>
<keyword evidence="3" id="KW-1133">Transmembrane helix</keyword>
<dbReference type="PANTHER" id="PTHR46708:SF10">
    <property type="entry name" value="RECEPTOR-TYPE TYROSINE-PROTEIN PHOSPHATASE ETA-LIKE"/>
    <property type="match status" value="1"/>
</dbReference>
<organism evidence="6 7">
    <name type="scientific">Oryzias melastigma</name>
    <name type="common">Marine medaka</name>
    <dbReference type="NCBI Taxonomy" id="30732"/>
    <lineage>
        <taxon>Eukaryota</taxon>
        <taxon>Metazoa</taxon>
        <taxon>Chordata</taxon>
        <taxon>Craniata</taxon>
        <taxon>Vertebrata</taxon>
        <taxon>Euteleostomi</taxon>
        <taxon>Actinopterygii</taxon>
        <taxon>Neopterygii</taxon>
        <taxon>Teleostei</taxon>
        <taxon>Neoteleostei</taxon>
        <taxon>Acanthomorphata</taxon>
        <taxon>Ovalentaria</taxon>
        <taxon>Atherinomorphae</taxon>
        <taxon>Beloniformes</taxon>
        <taxon>Adrianichthyidae</taxon>
        <taxon>Oryziinae</taxon>
        <taxon>Oryzias</taxon>
    </lineage>
</organism>
<dbReference type="Pfam" id="PF18861">
    <property type="entry name" value="PTP_tm"/>
    <property type="match status" value="1"/>
</dbReference>
<dbReference type="InterPro" id="IPR050991">
    <property type="entry name" value="ECM_Regulatory_Proteins"/>
</dbReference>
<feature type="domain" description="Fibronectin type-III" evidence="5">
    <location>
        <begin position="1135"/>
        <end position="1227"/>
    </location>
</feature>
<dbReference type="GO" id="GO:0004725">
    <property type="term" value="F:protein tyrosine phosphatase activity"/>
    <property type="evidence" value="ECO:0007669"/>
    <property type="project" value="UniProtKB-EC"/>
</dbReference>
<dbReference type="InterPro" id="IPR041201">
    <property type="entry name" value="PTPRJ_TM"/>
</dbReference>
<reference evidence="6" key="1">
    <citation type="submission" date="2025-08" db="UniProtKB">
        <authorList>
            <consortium name="Ensembl"/>
        </authorList>
    </citation>
    <scope>IDENTIFICATION</scope>
</reference>
<feature type="transmembrane region" description="Helical" evidence="3">
    <location>
        <begin position="2002"/>
        <end position="2029"/>
    </location>
</feature>
<feature type="domain" description="Fibronectin type-III" evidence="5">
    <location>
        <begin position="441"/>
        <end position="527"/>
    </location>
</feature>
<evidence type="ECO:0000256" key="3">
    <source>
        <dbReference type="SAM" id="Phobius"/>
    </source>
</evidence>
<keyword evidence="7" id="KW-1185">Reference proteome</keyword>
<feature type="domain" description="Fibronectin type-III" evidence="5">
    <location>
        <begin position="702"/>
        <end position="788"/>
    </location>
</feature>
<dbReference type="GeneTree" id="ENSGT00940000156870"/>
<dbReference type="STRING" id="30732.ENSOMEP00000021726"/>
<keyword evidence="3" id="KW-0812">Transmembrane</keyword>
<evidence type="ECO:0000256" key="4">
    <source>
        <dbReference type="SAM" id="SignalP"/>
    </source>
</evidence>
<keyword evidence="3" id="KW-0472">Membrane</keyword>
<dbReference type="PaxDb" id="30732-ENSOMEP00000021726"/>
<feature type="domain" description="Fibronectin type-III" evidence="5">
    <location>
        <begin position="267"/>
        <end position="353"/>
    </location>
</feature>
<feature type="domain" description="Fibronectin type-III" evidence="5">
    <location>
        <begin position="1484"/>
        <end position="1579"/>
    </location>
</feature>
<keyword evidence="4" id="KW-0732">Signal</keyword>
<dbReference type="InterPro" id="IPR003961">
    <property type="entry name" value="FN3_dom"/>
</dbReference>
<dbReference type="Ensembl" id="ENSOMET00000036741.1">
    <property type="protein sequence ID" value="ENSOMEP00000021726.1"/>
    <property type="gene ID" value="ENSOMEG00000023664.1"/>
</dbReference>
<evidence type="ECO:0000313" key="6">
    <source>
        <dbReference type="Ensembl" id="ENSOMEP00000021726.1"/>
    </source>
</evidence>
<feature type="domain" description="Fibronectin type-III" evidence="5">
    <location>
        <begin position="528"/>
        <end position="610"/>
    </location>
</feature>
<evidence type="ECO:0000313" key="7">
    <source>
        <dbReference type="Proteomes" id="UP000261560"/>
    </source>
</evidence>
<feature type="domain" description="Fibronectin type-III" evidence="5">
    <location>
        <begin position="1310"/>
        <end position="1399"/>
    </location>
</feature>
<dbReference type="EC" id="3.1.3.48" evidence="1"/>
<evidence type="ECO:0000259" key="5">
    <source>
        <dbReference type="PROSITE" id="PS50853"/>
    </source>
</evidence>
<feature type="domain" description="Fibronectin type-III" evidence="5">
    <location>
        <begin position="612"/>
        <end position="701"/>
    </location>
</feature>
<dbReference type="Proteomes" id="UP000261560">
    <property type="component" value="Unplaced"/>
</dbReference>
<dbReference type="InterPro" id="IPR013783">
    <property type="entry name" value="Ig-like_fold"/>
</dbReference>
<feature type="chain" id="PRO_5017192980" description="protein-tyrosine-phosphatase" evidence="4">
    <location>
        <begin position="24"/>
        <end position="2058"/>
    </location>
</feature>
<feature type="domain" description="Fibronectin type-III" evidence="5">
    <location>
        <begin position="354"/>
        <end position="440"/>
    </location>
</feature>
<feature type="domain" description="Fibronectin type-III" evidence="5">
    <location>
        <begin position="961"/>
        <end position="1050"/>
    </location>
</feature>
<feature type="domain" description="Fibronectin type-III" evidence="5">
    <location>
        <begin position="93"/>
        <end position="179"/>
    </location>
</feature>
<feature type="signal peptide" evidence="4">
    <location>
        <begin position="1"/>
        <end position="23"/>
    </location>
</feature>
<feature type="domain" description="Fibronectin type-III" evidence="5">
    <location>
        <begin position="874"/>
        <end position="960"/>
    </location>
</feature>
<dbReference type="SUPFAM" id="SSF49265">
    <property type="entry name" value="Fibronectin type III"/>
    <property type="match status" value="13"/>
</dbReference>
<reference evidence="6" key="2">
    <citation type="submission" date="2025-09" db="UniProtKB">
        <authorList>
            <consortium name="Ensembl"/>
        </authorList>
    </citation>
    <scope>IDENTIFICATION</scope>
</reference>
<accession>A0A3B3CVU2</accession>
<evidence type="ECO:0000256" key="1">
    <source>
        <dbReference type="ARBA" id="ARBA00013064"/>
    </source>
</evidence>
<name>A0A3B3CVU2_ORYME</name>
<keyword evidence="2" id="KW-0677">Repeat</keyword>
<sequence length="2058" mass="225325">MTLLRCAPWSALLLAALLQSCRADCDQKCEAQNLTELMIVTTNISLNSPANCTLSTGNQTKEGSLTDLIPGTVYEVNFTCLNCCGNITTKPDKVRNLTVTKITTSSISLSWTKPFGQSSYYVVEWSNESYTLNAKVTDESMTISGLTAGVRYNINVTAVAEDKQTKGLSVFTSNYTEPDKVRNLTVTEITTSSISVNWTKPLGQSSYYEVEWSTGSYTLKANVTDESMNITNLTAGVQYNINVTVVAADNQTKGLIAFTSNYTKPDTVGDLTVTEITTSSISLSWTKPLGQSSYYVVEWSNGSYTLNANVTDESMNITNLTAGVQYNISVTAVAADNQTKGQSAFSSSYTKPDKVRNLTVTEITTSSISLNWTKPLGQSSYYEVEWSNGSYTLKASVTDERMNITNLTAGFQYNISVTAVAADKQTKGHSAFTSSYTKPDKVTNITVTEITTSSISLSWTKPLGQSSYYVVEWSNGSYTLNANVTDESMNITNLTAGVQYNISVTAVAADNQTKGHSAFSSSYTKPDKVRDLTVTEITTSSISLSWTEPLGQSSYYEVEWSNGSYTRNVSLAKKSKTISNLTAGVQYNISVTAVAADNQTKGLSVFASNYTNPGKILNLISSVTTTSISLNWTPPSGYVLSYKVEWFKSDSHPSTIFVVEPWALLSGLIPGSSYNITITAVARDNATLGESYSITNVTEPDIVKNLSIVFVTTTSVSLSWDKPEGNANSYIVRWNSTKGNSNQANTVPSSYNITNLTPGVLYDISVVAVAVNEGKKTFTKTFTRSENPQNITVTARGTRYLNISWSLLKGEFAYFEVKISNTELNWNKTINTSAQAAYFTDLNPGRLYHVIVTTVVGDFRSPSVDSSFATVPLPPDSLIIADWTNSSLRLKWTIPDLMKGAPNIQFLIKYNGQDTPMIEGTSKELSMLASGTLYNITITTEGPQNLPSMSIQNSSYTLPNPVQNVKVTVLNTTSARVDWMEPWGSQGYYTYLVEAYNLTNALVHSENVNSKSTIIKNLEPGSNYSVNVTTIAAPDRKSPAVQASFTTKPKAVTGLKYESGTTFINVTWDRQSDYKDSYTYLVKAFDGNVLVQNQTVKLETYNFSSLSPGTFYNIVVSVSVNQVSSEEVWISSQTIPEKVFGLTATGTTTSLNLRWSTPSGRVSSYSIKLFKGGVLNQIKEQPNSSTTQLFGGLDPGVIYQVQVVTISGPAQSSTCTVFNATLPTPPGSIAVVSKTVNSINFTWSPPINMSQNQYNFTVMNGNTIEVIRNHWFLLERLQSGSSYSISVVTVGVMQYQSTAVNATTYTKPHGVSNLTQTQVTTNSVSLKWDQLESKPYYYYNVQAFNSSHLETISSNANSTNKTVDKLESGTNYTFIVTTVTPDGTRSEPSMVSYFTRPLPVTALGALTLNTSSIYLNWTKPSQYKSYYTYFVKTIWATEIRNTTVQNETVVISGLIPGTNYSFCVTVILPDSTEGEEICTHQYTKPEKAKPISVGSDGSNSSIIVTWTKPSGNVEMFKLILNNTDSGFSVTKELNSSTTSFTFDNLIAGTLYSAQLATCSGPFCEDADYVTNATFPNPPGPIKILNQTTSSIQVEWGEAPLMSSGFVYKPRIYTKENGTLHTSLNASFTFTSLPSGTLFSISVKTQGPMNLESDSVFWIGVSTRPHMVQNLKASPEETSITVSWERPQEYKDTYRYNVSWRAETPVSSEQFKNITGETFIISKLEPGTFYIITVITETADGTQAAPVTIHTRTGVSSVTGLMCAGPNQSNPEINLSWLKPAGLSTGFVIQIDNQNHTLLSNSCSSQEKCNYTVSHLKYYTEYHVLVWTQNSDQYSPSVAIDCITGIKEPPIPSNYTRMAKTVETQYNKFSVEVSPDLLNSSSGPITYVGVLLTQSIPEGQPCDAKFLTKTHDDWKNNSSGAYLTAVLPNPTVTRSTSSLTITVGTATKWNDYVNSELAESQTYQYAIALFTSLQLKSSRVDLTNSVVSITNFYPPIQLPKNPVWIVIAIGATLGIFGLLLLILFAIIIYWKRLSVKKTPDIQIDPIRYLTCCGVLLSSV</sequence>
<dbReference type="InterPro" id="IPR036116">
    <property type="entry name" value="FN3_sf"/>
</dbReference>
<protein>
    <recommendedName>
        <fullName evidence="1">protein-tyrosine-phosphatase</fullName>
        <ecNumber evidence="1">3.1.3.48</ecNumber>
    </recommendedName>
</protein>
<dbReference type="PROSITE" id="PS51257">
    <property type="entry name" value="PROKAR_LIPOPROTEIN"/>
    <property type="match status" value="1"/>
</dbReference>
<dbReference type="PROSITE" id="PS50853">
    <property type="entry name" value="FN3"/>
    <property type="match status" value="14"/>
</dbReference>
<dbReference type="PANTHER" id="PTHR46708">
    <property type="entry name" value="TENASCIN"/>
    <property type="match status" value="1"/>
</dbReference>
<evidence type="ECO:0000256" key="2">
    <source>
        <dbReference type="ARBA" id="ARBA00022737"/>
    </source>
</evidence>
<dbReference type="CDD" id="cd00063">
    <property type="entry name" value="FN3"/>
    <property type="match status" value="14"/>
</dbReference>
<feature type="domain" description="Fibronectin type-III" evidence="5">
    <location>
        <begin position="180"/>
        <end position="266"/>
    </location>
</feature>
<feature type="domain" description="Fibronectin type-III" evidence="5">
    <location>
        <begin position="1663"/>
        <end position="1757"/>
    </location>
</feature>
<dbReference type="Pfam" id="PF00041">
    <property type="entry name" value="fn3"/>
    <property type="match status" value="16"/>
</dbReference>